<dbReference type="EMBL" id="LR899009">
    <property type="protein sequence ID" value="CAD7077402.1"/>
    <property type="molecule type" value="Genomic_DNA"/>
</dbReference>
<gene>
    <name evidence="7" type="ORF">HERILL_LOCUS752</name>
</gene>
<dbReference type="FunCoup" id="A0A7R8UAW9">
    <property type="interactions" value="1430"/>
</dbReference>
<feature type="chain" id="PRO_5030810254" evidence="6">
    <location>
        <begin position="26"/>
        <end position="401"/>
    </location>
</feature>
<name>A0A7R8UAW9_HERIL</name>
<feature type="signal peptide" evidence="6">
    <location>
        <begin position="1"/>
        <end position="25"/>
    </location>
</feature>
<dbReference type="GO" id="GO:0016020">
    <property type="term" value="C:membrane"/>
    <property type="evidence" value="ECO:0007669"/>
    <property type="project" value="UniProtKB-SubCell"/>
</dbReference>
<dbReference type="Proteomes" id="UP000594454">
    <property type="component" value="Chromosome 1"/>
</dbReference>
<comment type="subcellular location">
    <subcellularLocation>
        <location evidence="1">Membrane</location>
        <topology evidence="1">Multi-pass membrane protein</topology>
    </subcellularLocation>
</comment>
<protein>
    <submittedName>
        <fullName evidence="7">Uncharacterized protein</fullName>
    </submittedName>
</protein>
<evidence type="ECO:0000313" key="7">
    <source>
        <dbReference type="EMBL" id="CAD7077402.1"/>
    </source>
</evidence>
<dbReference type="OrthoDB" id="10041630at2759"/>
<feature type="transmembrane region" description="Helical" evidence="5">
    <location>
        <begin position="297"/>
        <end position="318"/>
    </location>
</feature>
<sequence>MFKKSYKICFGVLLLIILDVFCVLAEKVRKYVLKDDNCNKPFFSAYTEVSMFALYLLVIGIIEPLRETCTRNKNYSIMEMTREDENYTPNYNRLSDSSFVPIQSDALSSTESDDSTIRSVRFSKLAEVREMSSVDASEALMSRLSYSASLRLRKQKTHHQTAKAALLYSILYFIGKYSHHTSINSTETPIVTAFSSTSSLFTLILASMFPSTNSDKFSFSKLIAVLINMECMLSLLNAFFTSLALVYILAKNIIEDKFDIPLFLGFVGLWNLILMWPLFFVLDLLQIESFLLPSERQLIIIFLNGLFGTVLSETFRLWGCLLTSSVLGVVVLSMQIPFSVLFELLFTQIIFLAILTKYGDVDPLLKIIKVLYKKVIDRKRANSVKLLDYEEQHESLIDVNQ</sequence>
<evidence type="ECO:0000256" key="4">
    <source>
        <dbReference type="ARBA" id="ARBA00023136"/>
    </source>
</evidence>
<feature type="transmembrane region" description="Helical" evidence="5">
    <location>
        <begin position="222"/>
        <end position="250"/>
    </location>
</feature>
<dbReference type="AlphaFoldDB" id="A0A7R8UAW9"/>
<evidence type="ECO:0000256" key="5">
    <source>
        <dbReference type="SAM" id="Phobius"/>
    </source>
</evidence>
<feature type="transmembrane region" description="Helical" evidence="5">
    <location>
        <begin position="262"/>
        <end position="285"/>
    </location>
</feature>
<evidence type="ECO:0000313" key="8">
    <source>
        <dbReference type="Proteomes" id="UP000594454"/>
    </source>
</evidence>
<dbReference type="InParanoid" id="A0A7R8UAW9"/>
<keyword evidence="6" id="KW-0732">Signal</keyword>
<evidence type="ECO:0000256" key="3">
    <source>
        <dbReference type="ARBA" id="ARBA00022989"/>
    </source>
</evidence>
<dbReference type="PANTHER" id="PTHR23051">
    <property type="entry name" value="SOLUTE CARRIER FAMILY 35, MEMBER F5"/>
    <property type="match status" value="1"/>
</dbReference>
<keyword evidence="8" id="KW-1185">Reference proteome</keyword>
<proteinExistence type="predicted"/>
<organism evidence="7 8">
    <name type="scientific">Hermetia illucens</name>
    <name type="common">Black soldier fly</name>
    <dbReference type="NCBI Taxonomy" id="343691"/>
    <lineage>
        <taxon>Eukaryota</taxon>
        <taxon>Metazoa</taxon>
        <taxon>Ecdysozoa</taxon>
        <taxon>Arthropoda</taxon>
        <taxon>Hexapoda</taxon>
        <taxon>Insecta</taxon>
        <taxon>Pterygota</taxon>
        <taxon>Neoptera</taxon>
        <taxon>Endopterygota</taxon>
        <taxon>Diptera</taxon>
        <taxon>Brachycera</taxon>
        <taxon>Stratiomyomorpha</taxon>
        <taxon>Stratiomyidae</taxon>
        <taxon>Hermetiinae</taxon>
        <taxon>Hermetia</taxon>
    </lineage>
</organism>
<evidence type="ECO:0000256" key="1">
    <source>
        <dbReference type="ARBA" id="ARBA00004141"/>
    </source>
</evidence>
<dbReference type="PANTHER" id="PTHR23051:SF0">
    <property type="entry name" value="SOLUTE CARRIER FAMILY 35 MEMBER F5"/>
    <property type="match status" value="1"/>
</dbReference>
<evidence type="ECO:0000256" key="6">
    <source>
        <dbReference type="SAM" id="SignalP"/>
    </source>
</evidence>
<reference evidence="7 8" key="1">
    <citation type="submission" date="2020-11" db="EMBL/GenBank/DDBJ databases">
        <authorList>
            <person name="Wallbank WR R."/>
            <person name="Pardo Diaz C."/>
            <person name="Kozak K."/>
            <person name="Martin S."/>
            <person name="Jiggins C."/>
            <person name="Moest M."/>
            <person name="Warren A I."/>
            <person name="Generalovic N T."/>
            <person name="Byers J.R.P. K."/>
            <person name="Montejo-Kovacevich G."/>
            <person name="Yen C E."/>
        </authorList>
    </citation>
    <scope>NUCLEOTIDE SEQUENCE [LARGE SCALE GENOMIC DNA]</scope>
</reference>
<keyword evidence="4 5" id="KW-0472">Membrane</keyword>
<feature type="transmembrane region" description="Helical" evidence="5">
    <location>
        <begin position="190"/>
        <end position="210"/>
    </location>
</feature>
<keyword evidence="2 5" id="KW-0812">Transmembrane</keyword>
<feature type="transmembrane region" description="Helical" evidence="5">
    <location>
        <begin position="41"/>
        <end position="62"/>
    </location>
</feature>
<keyword evidence="3 5" id="KW-1133">Transmembrane helix</keyword>
<evidence type="ECO:0000256" key="2">
    <source>
        <dbReference type="ARBA" id="ARBA00022692"/>
    </source>
</evidence>
<accession>A0A7R8UAW9</accession>